<keyword evidence="1" id="KW-0812">Transmembrane</keyword>
<feature type="transmembrane region" description="Helical" evidence="1">
    <location>
        <begin position="38"/>
        <end position="57"/>
    </location>
</feature>
<dbReference type="EMBL" id="NIOF01000009">
    <property type="protein sequence ID" value="OWQ87636.1"/>
    <property type="molecule type" value="Genomic_DNA"/>
</dbReference>
<evidence type="ECO:0000313" key="3">
    <source>
        <dbReference type="Proteomes" id="UP000197468"/>
    </source>
</evidence>
<organism evidence="2 3">
    <name type="scientific">Roseateles aquatilis</name>
    <dbReference type="NCBI Taxonomy" id="431061"/>
    <lineage>
        <taxon>Bacteria</taxon>
        <taxon>Pseudomonadati</taxon>
        <taxon>Pseudomonadota</taxon>
        <taxon>Betaproteobacteria</taxon>
        <taxon>Burkholderiales</taxon>
        <taxon>Sphaerotilaceae</taxon>
        <taxon>Roseateles</taxon>
    </lineage>
</organism>
<feature type="transmembrane region" description="Helical" evidence="1">
    <location>
        <begin position="12"/>
        <end position="32"/>
    </location>
</feature>
<sequence>MPQEFHVGHRSSLVSILGWLLMALGLGALLVAQRLVPMAALLAVAWAVLAMVLGFALWRRLEWARRGAAWLLASLLPVLLLGYWVSDADLPQLALVPASGAVALLLSWALNRLNSRGVRQEFV</sequence>
<keyword evidence="1" id="KW-0472">Membrane</keyword>
<reference evidence="2 3" key="1">
    <citation type="journal article" date="2008" name="Int. J. Syst. Evol. Microbiol.">
        <title>Description of Roseateles aquatilis sp. nov. and Roseateles terrae sp. nov., in the class Betaproteobacteria, and emended description of the genus Roseateles.</title>
        <authorList>
            <person name="Gomila M."/>
            <person name="Bowien B."/>
            <person name="Falsen E."/>
            <person name="Moore E.R."/>
            <person name="Lalucat J."/>
        </authorList>
    </citation>
    <scope>NUCLEOTIDE SEQUENCE [LARGE SCALE GENOMIC DNA]</scope>
    <source>
        <strain evidence="2 3">CCUG 48205</strain>
    </source>
</reference>
<feature type="transmembrane region" description="Helical" evidence="1">
    <location>
        <begin position="69"/>
        <end position="86"/>
    </location>
</feature>
<keyword evidence="1" id="KW-1133">Transmembrane helix</keyword>
<dbReference type="Proteomes" id="UP000197468">
    <property type="component" value="Unassembled WGS sequence"/>
</dbReference>
<evidence type="ECO:0000313" key="2">
    <source>
        <dbReference type="EMBL" id="OWQ87636.1"/>
    </source>
</evidence>
<dbReference type="RefSeq" id="WP_088386418.1">
    <property type="nucleotide sequence ID" value="NZ_NIOF01000009.1"/>
</dbReference>
<dbReference type="OrthoDB" id="10004657at2"/>
<keyword evidence="3" id="KW-1185">Reference proteome</keyword>
<dbReference type="AlphaFoldDB" id="A0A246J4W4"/>
<comment type="caution">
    <text evidence="2">The sequence shown here is derived from an EMBL/GenBank/DDBJ whole genome shotgun (WGS) entry which is preliminary data.</text>
</comment>
<accession>A0A246J4W4</accession>
<name>A0A246J4W4_9BURK</name>
<gene>
    <name evidence="2" type="ORF">CDN99_18805</name>
</gene>
<feature type="transmembrane region" description="Helical" evidence="1">
    <location>
        <begin position="92"/>
        <end position="110"/>
    </location>
</feature>
<evidence type="ECO:0000256" key="1">
    <source>
        <dbReference type="SAM" id="Phobius"/>
    </source>
</evidence>
<protein>
    <submittedName>
        <fullName evidence="2">Uncharacterized protein</fullName>
    </submittedName>
</protein>
<proteinExistence type="predicted"/>